<dbReference type="InterPro" id="IPR017884">
    <property type="entry name" value="SANT_dom"/>
</dbReference>
<dbReference type="FunFam" id="1.10.10.60:FF:000025">
    <property type="entry name" value="Mesoderm induction early response 1, transcriptional regulator"/>
    <property type="match status" value="1"/>
</dbReference>
<dbReference type="SMART" id="SM01189">
    <property type="entry name" value="ELM2"/>
    <property type="match status" value="1"/>
</dbReference>
<evidence type="ECO:0000256" key="8">
    <source>
        <dbReference type="SAM" id="MobiDB-lite"/>
    </source>
</evidence>
<dbReference type="InterPro" id="IPR000949">
    <property type="entry name" value="ELM2_dom"/>
</dbReference>
<evidence type="ECO:0000313" key="11">
    <source>
        <dbReference type="Ensembl" id="ENSAPLP00020025464.1"/>
    </source>
</evidence>
<dbReference type="GO" id="GO:0005654">
    <property type="term" value="C:nucleoplasm"/>
    <property type="evidence" value="ECO:0007669"/>
    <property type="project" value="UniProtKB-ARBA"/>
</dbReference>
<feature type="compositionally biased region" description="Basic and acidic residues" evidence="8">
    <location>
        <begin position="395"/>
        <end position="404"/>
    </location>
</feature>
<dbReference type="Gene3D" id="1.10.10.60">
    <property type="entry name" value="Homeodomain-like"/>
    <property type="match status" value="1"/>
</dbReference>
<evidence type="ECO:0000259" key="9">
    <source>
        <dbReference type="PROSITE" id="PS51156"/>
    </source>
</evidence>
<evidence type="ECO:0000256" key="3">
    <source>
        <dbReference type="ARBA" id="ARBA00022491"/>
    </source>
</evidence>
<dbReference type="Ensembl" id="ENSAPLT00020027456.1">
    <property type="protein sequence ID" value="ENSAPLP00020025464.1"/>
    <property type="gene ID" value="ENSAPLG00020017483.1"/>
</dbReference>
<reference evidence="11" key="1">
    <citation type="submission" date="2019-08" db="EMBL/GenBank/DDBJ databases">
        <title>Three high-quality genomes provides insights into domestication of ducks.</title>
        <authorList>
            <person name="Hou Z.C."/>
            <person name="Zhu F."/>
            <person name="Yin Z.T."/>
            <person name="Zhang F."/>
        </authorList>
    </citation>
    <scope>NUCLEOTIDE SEQUENCE [LARGE SCALE GENOMIC DNA]</scope>
</reference>
<evidence type="ECO:0000313" key="12">
    <source>
        <dbReference type="Proteomes" id="UP000694400"/>
    </source>
</evidence>
<dbReference type="GO" id="GO:0042826">
    <property type="term" value="F:histone deacetylase binding"/>
    <property type="evidence" value="ECO:0007669"/>
    <property type="project" value="TreeGrafter"/>
</dbReference>
<feature type="compositionally biased region" description="Acidic residues" evidence="8">
    <location>
        <begin position="152"/>
        <end position="166"/>
    </location>
</feature>
<evidence type="ECO:0000256" key="7">
    <source>
        <dbReference type="ARBA" id="ARBA00023242"/>
    </source>
</evidence>
<evidence type="ECO:0000256" key="1">
    <source>
        <dbReference type="ARBA" id="ARBA00004123"/>
    </source>
</evidence>
<dbReference type="Proteomes" id="UP000694400">
    <property type="component" value="Chromosome 8"/>
</dbReference>
<keyword evidence="6" id="KW-0804">Transcription</keyword>
<feature type="compositionally biased region" description="Acidic residues" evidence="8">
    <location>
        <begin position="82"/>
        <end position="107"/>
    </location>
</feature>
<evidence type="ECO:0000256" key="2">
    <source>
        <dbReference type="ARBA" id="ARBA00017452"/>
    </source>
</evidence>
<feature type="compositionally biased region" description="Basic and acidic residues" evidence="8">
    <location>
        <begin position="442"/>
        <end position="455"/>
    </location>
</feature>
<feature type="region of interest" description="Disordered" evidence="8">
    <location>
        <begin position="347"/>
        <end position="492"/>
    </location>
</feature>
<dbReference type="Pfam" id="PF01448">
    <property type="entry name" value="ELM2"/>
    <property type="match status" value="1"/>
</dbReference>
<comment type="subcellular location">
    <subcellularLocation>
        <location evidence="1">Nucleus</location>
    </subcellularLocation>
</comment>
<dbReference type="PROSITE" id="PS51293">
    <property type="entry name" value="SANT"/>
    <property type="match status" value="1"/>
</dbReference>
<dbReference type="Pfam" id="PF19426">
    <property type="entry name" value="MIER1_3_C"/>
    <property type="match status" value="1"/>
</dbReference>
<feature type="domain" description="SANT" evidence="10">
    <location>
        <begin position="264"/>
        <end position="316"/>
    </location>
</feature>
<dbReference type="FunFam" id="4.10.1240.50:FF:000005">
    <property type="entry name" value="Mesoderm induction early response protein 3"/>
    <property type="match status" value="1"/>
</dbReference>
<evidence type="ECO:0000256" key="4">
    <source>
        <dbReference type="ARBA" id="ARBA00022553"/>
    </source>
</evidence>
<dbReference type="SUPFAM" id="SSF46689">
    <property type="entry name" value="Homeodomain-like"/>
    <property type="match status" value="1"/>
</dbReference>
<accession>A0A8B9TU59</accession>
<dbReference type="AlphaFoldDB" id="A0A8B9TU59"/>
<keyword evidence="5" id="KW-0805">Transcription regulation</keyword>
<feature type="domain" description="ELM2" evidence="9">
    <location>
        <begin position="137"/>
        <end position="259"/>
    </location>
</feature>
<protein>
    <recommendedName>
        <fullName evidence="2">Mesoderm induction early response protein 1</fullName>
    </recommendedName>
</protein>
<name>A0A8B9TU59_ANAPL</name>
<keyword evidence="4" id="KW-0597">Phosphoprotein</keyword>
<proteinExistence type="predicted"/>
<dbReference type="GO" id="GO:0000122">
    <property type="term" value="P:negative regulation of transcription by RNA polymerase II"/>
    <property type="evidence" value="ECO:0007669"/>
    <property type="project" value="TreeGrafter"/>
</dbReference>
<dbReference type="InterPro" id="IPR040138">
    <property type="entry name" value="MIER/MTA"/>
</dbReference>
<dbReference type="InterPro" id="IPR001005">
    <property type="entry name" value="SANT/Myb"/>
</dbReference>
<dbReference type="InterPro" id="IPR009057">
    <property type="entry name" value="Homeodomain-like_sf"/>
</dbReference>
<dbReference type="PANTHER" id="PTHR10865">
    <property type="entry name" value="METASTASIS-ASSOCIATED PROTEIN AND MESODERM INDUCTION EARLY RESPONSE PROTEIN"/>
    <property type="match status" value="1"/>
</dbReference>
<dbReference type="CDD" id="cd11661">
    <property type="entry name" value="SANT_MTA3_like"/>
    <property type="match status" value="1"/>
</dbReference>
<dbReference type="PROSITE" id="PS51156">
    <property type="entry name" value="ELM2"/>
    <property type="match status" value="1"/>
</dbReference>
<keyword evidence="7" id="KW-0539">Nucleus</keyword>
<dbReference type="GO" id="GO:0032991">
    <property type="term" value="C:protein-containing complex"/>
    <property type="evidence" value="ECO:0007669"/>
    <property type="project" value="UniProtKB-ARBA"/>
</dbReference>
<evidence type="ECO:0000256" key="6">
    <source>
        <dbReference type="ARBA" id="ARBA00023163"/>
    </source>
</evidence>
<dbReference type="SMART" id="SM00717">
    <property type="entry name" value="SANT"/>
    <property type="match status" value="1"/>
</dbReference>
<dbReference type="GO" id="GO:0003714">
    <property type="term" value="F:transcription corepressor activity"/>
    <property type="evidence" value="ECO:0007669"/>
    <property type="project" value="TreeGrafter"/>
</dbReference>
<dbReference type="InterPro" id="IPR045787">
    <property type="entry name" value="MIER1/3_C"/>
</dbReference>
<dbReference type="PANTHER" id="PTHR10865:SF24">
    <property type="entry name" value="MESODERM INDUCTION EARLY RESPONSE PROTEIN 1"/>
    <property type="match status" value="1"/>
</dbReference>
<reference evidence="11" key="2">
    <citation type="submission" date="2025-08" db="UniProtKB">
        <authorList>
            <consortium name="Ensembl"/>
        </authorList>
    </citation>
    <scope>IDENTIFICATION</scope>
</reference>
<organism evidence="11 12">
    <name type="scientific">Anas platyrhynchos</name>
    <name type="common">Mallard</name>
    <name type="synonym">Anas boschas</name>
    <dbReference type="NCBI Taxonomy" id="8839"/>
    <lineage>
        <taxon>Eukaryota</taxon>
        <taxon>Metazoa</taxon>
        <taxon>Chordata</taxon>
        <taxon>Craniata</taxon>
        <taxon>Vertebrata</taxon>
        <taxon>Euteleostomi</taxon>
        <taxon>Archelosauria</taxon>
        <taxon>Archosauria</taxon>
        <taxon>Dinosauria</taxon>
        <taxon>Saurischia</taxon>
        <taxon>Theropoda</taxon>
        <taxon>Coelurosauria</taxon>
        <taxon>Aves</taxon>
        <taxon>Neognathae</taxon>
        <taxon>Galloanserae</taxon>
        <taxon>Anseriformes</taxon>
        <taxon>Anatidae</taxon>
        <taxon>Anatinae</taxon>
        <taxon>Anas</taxon>
    </lineage>
</organism>
<reference evidence="11" key="3">
    <citation type="submission" date="2025-09" db="UniProtKB">
        <authorList>
            <consortium name="Ensembl"/>
        </authorList>
    </citation>
    <scope>IDENTIFICATION</scope>
</reference>
<sequence>SAQPFIHSFIFHCSATSDDHEFDPSADMLVHDFDDERTLEEEEMMEGETNISSEIEDLNRESDMPIQELLSLYGYEGTIPLQEDDDDEDDEEEEEEGEDDDDVDNDDNSGCSGENKEETIKDSSGQEDETQSSNDDPEIIRPRRCKYFDTNSEIEEESEEDEDYIPSEDWKKEIMVGSMFQAEIPCMKTDDQLLWNPDFLPEDKVIEFLNEASRRTGDEKGLDAIPEGSHIKDNEQALYELVKCNFDTEESLRRLRFNVKAAREELSVWTEEECRNFEQGLKAYGKDFHVIQANKVRTRSVGECVAFYYMWKKSERYDFFAQQTRFGKKKYNLHPGVTDYMDRLLDESESAASSRAPSPPPTASNSSTSQSEREDGATSSSNQNGVSANGPGEIPNKDEAKIEGLHVNGPTSGKKTPHTDLDTNGYETENLSIDPKLAHSTSRNENDFEEKSERPLKRRRINSNGKESPGSSEFFQEANSHGKLEELESLDD</sequence>
<keyword evidence="3" id="KW-0678">Repressor</keyword>
<evidence type="ECO:0000259" key="10">
    <source>
        <dbReference type="PROSITE" id="PS51293"/>
    </source>
</evidence>
<dbReference type="Pfam" id="PF00249">
    <property type="entry name" value="Myb_DNA-binding"/>
    <property type="match status" value="1"/>
</dbReference>
<evidence type="ECO:0000256" key="5">
    <source>
        <dbReference type="ARBA" id="ARBA00023015"/>
    </source>
</evidence>
<feature type="region of interest" description="Disordered" evidence="8">
    <location>
        <begin position="42"/>
        <end position="166"/>
    </location>
</feature>
<feature type="compositionally biased region" description="Polar residues" evidence="8">
    <location>
        <begin position="462"/>
        <end position="479"/>
    </location>
</feature>
<feature type="compositionally biased region" description="Polar residues" evidence="8">
    <location>
        <begin position="377"/>
        <end position="387"/>
    </location>
</feature>